<dbReference type="Proteomes" id="UP000253831">
    <property type="component" value="Unassembled WGS sequence"/>
</dbReference>
<dbReference type="InterPro" id="IPR029000">
    <property type="entry name" value="Cyclophilin-like_dom_sf"/>
</dbReference>
<keyword evidence="1" id="KW-0547">Nucleotide-binding</keyword>
<comment type="caution">
    <text evidence="5">The sequence shown here is derived from an EMBL/GenBank/DDBJ whole genome shotgun (WGS) entry which is preliminary data.</text>
</comment>
<dbReference type="SMART" id="SM00797">
    <property type="entry name" value="AHS2"/>
    <property type="match status" value="1"/>
</dbReference>
<proteinExistence type="predicted"/>
<dbReference type="SUPFAM" id="SSF50891">
    <property type="entry name" value="Cyclophilin-like"/>
    <property type="match status" value="1"/>
</dbReference>
<name>A0A369XKC6_9PROT</name>
<dbReference type="InterPro" id="IPR052708">
    <property type="entry name" value="PxpC"/>
</dbReference>
<reference evidence="5 6" key="1">
    <citation type="submission" date="2018-05" db="EMBL/GenBank/DDBJ databases">
        <title>Integrated omic analyses show evidence that a Ca. Accumulibacter phosphatis strain performs denitrification under micro-aerobic conditions.</title>
        <authorList>
            <person name="Camejo P.Y."/>
            <person name="Katherine M.D."/>
            <person name="Daniel N.R."/>
        </authorList>
    </citation>
    <scope>NUCLEOTIDE SEQUENCE [LARGE SCALE GENOMIC DNA]</scope>
    <source>
        <strain evidence="5">UW-LDO-IC</strain>
    </source>
</reference>
<evidence type="ECO:0000256" key="1">
    <source>
        <dbReference type="ARBA" id="ARBA00022741"/>
    </source>
</evidence>
<dbReference type="Pfam" id="PF02626">
    <property type="entry name" value="CT_A_B"/>
    <property type="match status" value="1"/>
</dbReference>
<dbReference type="PANTHER" id="PTHR43309:SF5">
    <property type="entry name" value="5-OXOPROLINASE SUBUNIT C"/>
    <property type="match status" value="1"/>
</dbReference>
<dbReference type="GO" id="GO:0016829">
    <property type="term" value="F:lyase activity"/>
    <property type="evidence" value="ECO:0007669"/>
    <property type="project" value="UniProtKB-KW"/>
</dbReference>
<dbReference type="NCBIfam" id="TIGR00724">
    <property type="entry name" value="urea_amlyse_rel"/>
    <property type="match status" value="1"/>
</dbReference>
<dbReference type="PANTHER" id="PTHR43309">
    <property type="entry name" value="5-OXOPROLINASE SUBUNIT C"/>
    <property type="match status" value="1"/>
</dbReference>
<keyword evidence="2" id="KW-0378">Hydrolase</keyword>
<organism evidence="5 6">
    <name type="scientific">Candidatus Accumulibacter meliphilus</name>
    <dbReference type="NCBI Taxonomy" id="2211374"/>
    <lineage>
        <taxon>Bacteria</taxon>
        <taxon>Pseudomonadati</taxon>
        <taxon>Pseudomonadota</taxon>
        <taxon>Betaproteobacteria</taxon>
        <taxon>Candidatus Accumulibacter</taxon>
    </lineage>
</organism>
<keyword evidence="3" id="KW-0067">ATP-binding</keyword>
<accession>A0A369XKC6</accession>
<gene>
    <name evidence="5" type="ORF">DVS81_19670</name>
</gene>
<keyword evidence="5" id="KW-0456">Lyase</keyword>
<sequence>MSERLSEIEVRSAGAYASIQDGGRRGLRRVGVPWSGVLDAALMKIANALVGNQATAPVIEHFDGGLLLKALHGRVRVAVAGQADIDITGEQGVQRVVCWRSVALNAGETLRIGALRAGRLVVVAVAGLQVPETLGSASTYARAGIGKPLAVGDRLSAQFSEASDFLLPEPPTDDDVVIRVVAGPQAGHFLDDALATLCGAPFTVTDQADRMGVRLQGPLLEHRSDTHKDIISDATVPGSMQVPGSGQPIVLLADAQTAGGYPKIATVISADLGRLANRRAGETLRFQLVGVDAAEHAARSHAENLARLIASIRRLPGDGSVDLEALYNSGLISGPISGFESEE</sequence>
<feature type="domain" description="Carboxyltransferase" evidence="4">
    <location>
        <begin position="29"/>
        <end position="304"/>
    </location>
</feature>
<dbReference type="InterPro" id="IPR003778">
    <property type="entry name" value="CT_A_B"/>
</dbReference>
<evidence type="ECO:0000256" key="2">
    <source>
        <dbReference type="ARBA" id="ARBA00022801"/>
    </source>
</evidence>
<evidence type="ECO:0000256" key="3">
    <source>
        <dbReference type="ARBA" id="ARBA00022840"/>
    </source>
</evidence>
<dbReference type="GO" id="GO:0005524">
    <property type="term" value="F:ATP binding"/>
    <property type="evidence" value="ECO:0007669"/>
    <property type="project" value="UniProtKB-KW"/>
</dbReference>
<evidence type="ECO:0000259" key="4">
    <source>
        <dbReference type="SMART" id="SM00797"/>
    </source>
</evidence>
<evidence type="ECO:0000313" key="5">
    <source>
        <dbReference type="EMBL" id="RDE48889.1"/>
    </source>
</evidence>
<dbReference type="GO" id="GO:0016787">
    <property type="term" value="F:hydrolase activity"/>
    <property type="evidence" value="ECO:0007669"/>
    <property type="project" value="UniProtKB-KW"/>
</dbReference>
<dbReference type="Gene3D" id="2.40.100.10">
    <property type="entry name" value="Cyclophilin-like"/>
    <property type="match status" value="1"/>
</dbReference>
<protein>
    <submittedName>
        <fullName evidence="5">Urea amidolyase</fullName>
    </submittedName>
</protein>
<evidence type="ECO:0000313" key="6">
    <source>
        <dbReference type="Proteomes" id="UP000253831"/>
    </source>
</evidence>
<dbReference type="AlphaFoldDB" id="A0A369XKC6"/>
<dbReference type="EMBL" id="QPGA01000073">
    <property type="protein sequence ID" value="RDE48889.1"/>
    <property type="molecule type" value="Genomic_DNA"/>
</dbReference>